<evidence type="ECO:0000256" key="4">
    <source>
        <dbReference type="ARBA" id="ARBA00022723"/>
    </source>
</evidence>
<dbReference type="Gene3D" id="1.10.150.240">
    <property type="entry name" value="Putative phosphatase, domain 2"/>
    <property type="match status" value="1"/>
</dbReference>
<dbReference type="GO" id="GO:0004022">
    <property type="term" value="F:alcohol dehydrogenase (NAD+) activity"/>
    <property type="evidence" value="ECO:0007669"/>
    <property type="project" value="UniProtKB-EC"/>
</dbReference>
<dbReference type="EMBL" id="FTOF01000009">
    <property type="protein sequence ID" value="SIS49696.1"/>
    <property type="molecule type" value="Genomic_DNA"/>
</dbReference>
<name>A0A1N7JKD1_9CORY</name>
<evidence type="ECO:0000256" key="3">
    <source>
        <dbReference type="ARBA" id="ARBA00013190"/>
    </source>
</evidence>
<dbReference type="EC" id="1.1.1.1" evidence="3"/>
<proteinExistence type="inferred from homology"/>
<evidence type="ECO:0000256" key="2">
    <source>
        <dbReference type="ARBA" id="ARBA00008072"/>
    </source>
</evidence>
<dbReference type="InterPro" id="IPR017743">
    <property type="entry name" value="ADH_phosphonate_catab-assoc"/>
</dbReference>
<sequence length="560" mass="59355">MKKLVVFDMAGTTINDRDEVYRVLREATERAGASYTDEQFQQLIGTEKKYAIGKLFEIGGVEPSDENIDTAWAWFREELKSTYEANPPVPLPGVEDALNAIHQAGAKIALTTGFSREIAEIILSGLEWSENGQIDVLAAGDEVPVGRPEPYLIQLAMERSGISDKDAVISVGDTEADVVSAQRAGVTSVGVMSGHLDRQDFEDLGADVILESAAEFTNTNLLSHLMVATAQVWNGGSAFELKELAFPELKDGELLVRLTGATVCGSDRHTVQGRRASPSPSVLGHEGVSEVVVSKRAGLETGQRVVFSVVSSCGECARCRSGLTAKCLSVQKVGHESLRGSWPLSGTYATHIHLLAGQTVIPVAQEVPDVAASVASCAVATVMSAFESADEIEGRTVLINGIGMLGLVALSEAEKRRAGRIIGCDINGNSFHLAEASADELVNDLNGTQADVVFDFSGVSEGVSGALSTLNVGGTAVLAGSVAPSLNVPLDPEWIVRGWRMVTGVHNYEPRHLAQAVDFVENTGARIGWDAVAGPSISLAELPGELVSKKSSLRRLVIPE</sequence>
<dbReference type="InterPro" id="IPR036412">
    <property type="entry name" value="HAD-like_sf"/>
</dbReference>
<keyword evidence="10" id="KW-1185">Reference proteome</keyword>
<comment type="similarity">
    <text evidence="2">Belongs to the zinc-containing alcohol dehydrogenase family.</text>
</comment>
<reference evidence="10" key="1">
    <citation type="submission" date="2017-01" db="EMBL/GenBank/DDBJ databases">
        <authorList>
            <person name="Varghese N."/>
            <person name="Submissions S."/>
        </authorList>
    </citation>
    <scope>NUCLEOTIDE SEQUENCE [LARGE SCALE GENOMIC DNA]</scope>
    <source>
        <strain evidence="10">DSM 44531</strain>
    </source>
</reference>
<dbReference type="GO" id="GO:0016787">
    <property type="term" value="F:hydrolase activity"/>
    <property type="evidence" value="ECO:0007669"/>
    <property type="project" value="UniProtKB-KW"/>
</dbReference>
<evidence type="ECO:0000256" key="1">
    <source>
        <dbReference type="ARBA" id="ARBA00001947"/>
    </source>
</evidence>
<protein>
    <recommendedName>
        <fullName evidence="3">alcohol dehydrogenase</fullName>
        <ecNumber evidence="3">1.1.1.1</ecNumber>
    </recommendedName>
</protein>
<dbReference type="Gene3D" id="3.90.180.10">
    <property type="entry name" value="Medium-chain alcohol dehydrogenases, catalytic domain"/>
    <property type="match status" value="1"/>
</dbReference>
<dbReference type="AlphaFoldDB" id="A0A1N7JKD1"/>
<dbReference type="Gene3D" id="3.40.50.1000">
    <property type="entry name" value="HAD superfamily/HAD-like"/>
    <property type="match status" value="1"/>
</dbReference>
<keyword evidence="4" id="KW-0479">Metal-binding</keyword>
<accession>A0A1N7JKD1</accession>
<evidence type="ECO:0000313" key="9">
    <source>
        <dbReference type="EMBL" id="SIS49696.1"/>
    </source>
</evidence>
<comment type="cofactor">
    <cofactor evidence="1">
        <name>Zn(2+)</name>
        <dbReference type="ChEBI" id="CHEBI:29105"/>
    </cofactor>
</comment>
<dbReference type="InterPro" id="IPR023198">
    <property type="entry name" value="PGP-like_dom2"/>
</dbReference>
<dbReference type="SUPFAM" id="SSF56784">
    <property type="entry name" value="HAD-like"/>
    <property type="match status" value="1"/>
</dbReference>
<dbReference type="Pfam" id="PF08240">
    <property type="entry name" value="ADH_N"/>
    <property type="match status" value="1"/>
</dbReference>
<keyword evidence="9" id="KW-0378">Hydrolase</keyword>
<evidence type="ECO:0000256" key="5">
    <source>
        <dbReference type="ARBA" id="ARBA00022833"/>
    </source>
</evidence>
<keyword evidence="6" id="KW-0560">Oxidoreductase</keyword>
<keyword evidence="7" id="KW-0520">NAD</keyword>
<dbReference type="PANTHER" id="PTHR42940:SF3">
    <property type="entry name" value="ALCOHOL DEHYDROGENASE 1-RELATED"/>
    <property type="match status" value="1"/>
</dbReference>
<dbReference type="InterPro" id="IPR011032">
    <property type="entry name" value="GroES-like_sf"/>
</dbReference>
<dbReference type="InterPro" id="IPR041492">
    <property type="entry name" value="HAD_2"/>
</dbReference>
<dbReference type="GO" id="GO:0005737">
    <property type="term" value="C:cytoplasm"/>
    <property type="evidence" value="ECO:0007669"/>
    <property type="project" value="TreeGrafter"/>
</dbReference>
<feature type="domain" description="Alcohol dehydrogenase-like N-terminal" evidence="8">
    <location>
        <begin position="251"/>
        <end position="361"/>
    </location>
</feature>
<dbReference type="InterPro" id="IPR036291">
    <property type="entry name" value="NAD(P)-bd_dom_sf"/>
</dbReference>
<dbReference type="PANTHER" id="PTHR42940">
    <property type="entry name" value="ALCOHOL DEHYDROGENASE 1-RELATED"/>
    <property type="match status" value="1"/>
</dbReference>
<dbReference type="NCBIfam" id="TIGR03366">
    <property type="entry name" value="HpnZ_proposed"/>
    <property type="match status" value="1"/>
</dbReference>
<dbReference type="SUPFAM" id="SSF50129">
    <property type="entry name" value="GroES-like"/>
    <property type="match status" value="1"/>
</dbReference>
<dbReference type="SUPFAM" id="SSF51735">
    <property type="entry name" value="NAD(P)-binding Rossmann-fold domains"/>
    <property type="match status" value="1"/>
</dbReference>
<dbReference type="InterPro" id="IPR023214">
    <property type="entry name" value="HAD_sf"/>
</dbReference>
<keyword evidence="5" id="KW-0862">Zinc</keyword>
<dbReference type="STRING" id="1161099.SAMN05444817_10913"/>
<gene>
    <name evidence="9" type="ORF">SAMN05444817_10913</name>
</gene>
<dbReference type="InterPro" id="IPR013154">
    <property type="entry name" value="ADH-like_N"/>
</dbReference>
<evidence type="ECO:0000256" key="6">
    <source>
        <dbReference type="ARBA" id="ARBA00023002"/>
    </source>
</evidence>
<evidence type="ECO:0000256" key="7">
    <source>
        <dbReference type="ARBA" id="ARBA00023027"/>
    </source>
</evidence>
<evidence type="ECO:0000259" key="8">
    <source>
        <dbReference type="Pfam" id="PF08240"/>
    </source>
</evidence>
<dbReference type="Pfam" id="PF13419">
    <property type="entry name" value="HAD_2"/>
    <property type="match status" value="1"/>
</dbReference>
<dbReference type="Gene3D" id="3.40.50.720">
    <property type="entry name" value="NAD(P)-binding Rossmann-like Domain"/>
    <property type="match status" value="1"/>
</dbReference>
<dbReference type="SFLD" id="SFLDG01129">
    <property type="entry name" value="C1.5:_HAD__Beta-PGM__Phosphata"/>
    <property type="match status" value="1"/>
</dbReference>
<dbReference type="GO" id="GO:0046872">
    <property type="term" value="F:metal ion binding"/>
    <property type="evidence" value="ECO:0007669"/>
    <property type="project" value="UniProtKB-KW"/>
</dbReference>
<evidence type="ECO:0000313" key="10">
    <source>
        <dbReference type="Proteomes" id="UP000186292"/>
    </source>
</evidence>
<dbReference type="RefSeq" id="WP_234958916.1">
    <property type="nucleotide sequence ID" value="NZ_CP046976.1"/>
</dbReference>
<dbReference type="SFLD" id="SFLDS00003">
    <property type="entry name" value="Haloacid_Dehalogenase"/>
    <property type="match status" value="1"/>
</dbReference>
<organism evidence="9 10">
    <name type="scientific">Corynebacterium appendicis CIP 107643</name>
    <dbReference type="NCBI Taxonomy" id="1161099"/>
    <lineage>
        <taxon>Bacteria</taxon>
        <taxon>Bacillati</taxon>
        <taxon>Actinomycetota</taxon>
        <taxon>Actinomycetes</taxon>
        <taxon>Mycobacteriales</taxon>
        <taxon>Corynebacteriaceae</taxon>
        <taxon>Corynebacterium</taxon>
    </lineage>
</organism>
<dbReference type="Proteomes" id="UP000186292">
    <property type="component" value="Unassembled WGS sequence"/>
</dbReference>